<evidence type="ECO:0008006" key="5">
    <source>
        <dbReference type="Google" id="ProtNLM"/>
    </source>
</evidence>
<protein>
    <recommendedName>
        <fullName evidence="5">Exocyst complex component 3-like protein 2</fullName>
    </recommendedName>
</protein>
<gene>
    <name evidence="3" type="ORF">JRQ81_011893</name>
</gene>
<dbReference type="PANTHER" id="PTHR21292:SF7">
    <property type="entry name" value="EXOCYST COMPLEX COMPONENT 3-LIKE 2"/>
    <property type="match status" value="1"/>
</dbReference>
<dbReference type="InterPro" id="IPR010326">
    <property type="entry name" value="EXOC3/Sec6"/>
</dbReference>
<reference evidence="3" key="1">
    <citation type="journal article" date="2023" name="DNA Res.">
        <title>Chromosome-level genome assembly of Phrynocephalus forsythii using third-generation DNA sequencing and Hi-C analysis.</title>
        <authorList>
            <person name="Qi Y."/>
            <person name="Zhao W."/>
            <person name="Zhao Y."/>
            <person name="Niu C."/>
            <person name="Cao S."/>
            <person name="Zhang Y."/>
        </authorList>
    </citation>
    <scope>NUCLEOTIDE SEQUENCE</scope>
    <source>
        <tissue evidence="3">Muscle</tissue>
    </source>
</reference>
<keyword evidence="4" id="KW-1185">Reference proteome</keyword>
<accession>A0A9Q0X8M4</accession>
<sequence length="951" mass="105496">MYVILSQPQESQVHGQWLNGFFGKRLEGSLQEAPDRKVDLRGAIPPVGAAMPVLKNPYKLKMANGEAAGQPSGALILEKEGQGTNPFEEDLEENERDSFLGKASPERRSLSPEDRRGAFERGLFNGSPEEHFRRRATLERLVGLSPFRLGKGKKKSPSGEKGLDRRSFLGRMMMPLTDGNLAPWALEKKKTPRRSSEDFSLLQRFNGRRKEALYSSDCGLAEKENGGGDTTKRLAFLKIGLGGKVRRASLVEKLNQAEAGEPASVSEEAKGKAKEPLSVLEILSLIQHRDLLRADEHIIELEAECAQQGPHGPEGASEEERKDGSRKAKDVSLLYEALQKELWAVLAESLAAKRASIPLELMVRVIEQEEETDRRWLAAKGAEGSGPRPRAMKQQWVEAVGQLVDQRLCQCLEGRAGPIATQMDRLAKCAVEDLCTVKFHLLHAYPKEYEAFGVYLCSYHRGVAQRLAELIRKQLTVSELYFVLDWNSNIYQREVLGRAEIMSLVKGRELGPLLSPETQLNLEEECLTAVQAQIVVGMNQELQKEEERWAQEGDGDSFQFGLSSKVIMVLKAHADKAPQITEGFGVRMSHCCLTSLVDFLQSFQKKVERFHEGQMESGLPTDTYMSRTIMLVNCCPAFRDYVERLARFGHPESETLRQQASATLDRVIRLSNRVLADHLFQDLKPYFHKLMKRKWLNNSEAFPTIMALLADHAQKLRKMKLEPYQLLVKDVHRRVLIEYVRPLMRVRLICTSSKMRAKVAHKLRSEAKQLQEFFIQLESTSSWLDSVVPHLAGIIELEDTPALQMEVGFLAREFPDVQKKHVSAVLGRPGPAESSPAPGHPGRHGGSGADGRRGAALPGPGILLRDPHERSLLCPGPAPPPLSRRAHLPFPAAAETQAAAAAEAAQAAPQGEHGRIAGLRTLARLKPGDPPSVPEEAKGLAFPTTGGGVPP</sequence>
<dbReference type="PANTHER" id="PTHR21292">
    <property type="entry name" value="EXOCYST COMPLEX COMPONENT SEC6-RELATED"/>
    <property type="match status" value="1"/>
</dbReference>
<dbReference type="OrthoDB" id="9948828at2759"/>
<dbReference type="InterPro" id="IPR042532">
    <property type="entry name" value="EXOC3/Sec6_C"/>
</dbReference>
<comment type="caution">
    <text evidence="3">The sequence shown here is derived from an EMBL/GenBank/DDBJ whole genome shotgun (WGS) entry which is preliminary data.</text>
</comment>
<dbReference type="Proteomes" id="UP001142489">
    <property type="component" value="Unassembled WGS sequence"/>
</dbReference>
<feature type="compositionally biased region" description="Basic and acidic residues" evidence="2">
    <location>
        <begin position="96"/>
        <end position="119"/>
    </location>
</feature>
<feature type="region of interest" description="Disordered" evidence="2">
    <location>
        <begin position="305"/>
        <end position="325"/>
    </location>
</feature>
<name>A0A9Q0X8M4_9SAUR</name>
<feature type="compositionally biased region" description="Low complexity" evidence="2">
    <location>
        <begin position="892"/>
        <end position="908"/>
    </location>
</feature>
<feature type="region of interest" description="Disordered" evidence="2">
    <location>
        <begin position="821"/>
        <end position="951"/>
    </location>
</feature>
<dbReference type="GO" id="GO:0051601">
    <property type="term" value="P:exocyst localization"/>
    <property type="evidence" value="ECO:0007669"/>
    <property type="project" value="TreeGrafter"/>
</dbReference>
<dbReference type="AlphaFoldDB" id="A0A9Q0X8M4"/>
<evidence type="ECO:0000256" key="2">
    <source>
        <dbReference type="SAM" id="MobiDB-lite"/>
    </source>
</evidence>
<proteinExistence type="inferred from homology"/>
<dbReference type="GO" id="GO:0006887">
    <property type="term" value="P:exocytosis"/>
    <property type="evidence" value="ECO:0007669"/>
    <property type="project" value="InterPro"/>
</dbReference>
<feature type="region of interest" description="Disordered" evidence="2">
    <location>
        <begin position="85"/>
        <end position="122"/>
    </location>
</feature>
<dbReference type="Pfam" id="PF06046">
    <property type="entry name" value="Sec6"/>
    <property type="match status" value="1"/>
</dbReference>
<dbReference type="GO" id="GO:0000145">
    <property type="term" value="C:exocyst"/>
    <property type="evidence" value="ECO:0007669"/>
    <property type="project" value="InterPro"/>
</dbReference>
<evidence type="ECO:0000256" key="1">
    <source>
        <dbReference type="ARBA" id="ARBA00009447"/>
    </source>
</evidence>
<evidence type="ECO:0000313" key="3">
    <source>
        <dbReference type="EMBL" id="KAJ7304343.1"/>
    </source>
</evidence>
<evidence type="ECO:0000313" key="4">
    <source>
        <dbReference type="Proteomes" id="UP001142489"/>
    </source>
</evidence>
<comment type="similarity">
    <text evidence="1">Belongs to the SEC6 family.</text>
</comment>
<dbReference type="GO" id="GO:0000149">
    <property type="term" value="F:SNARE binding"/>
    <property type="evidence" value="ECO:0007669"/>
    <property type="project" value="TreeGrafter"/>
</dbReference>
<organism evidence="3 4">
    <name type="scientific">Phrynocephalus forsythii</name>
    <dbReference type="NCBI Taxonomy" id="171643"/>
    <lineage>
        <taxon>Eukaryota</taxon>
        <taxon>Metazoa</taxon>
        <taxon>Chordata</taxon>
        <taxon>Craniata</taxon>
        <taxon>Vertebrata</taxon>
        <taxon>Euteleostomi</taxon>
        <taxon>Lepidosauria</taxon>
        <taxon>Squamata</taxon>
        <taxon>Bifurcata</taxon>
        <taxon>Unidentata</taxon>
        <taxon>Episquamata</taxon>
        <taxon>Toxicofera</taxon>
        <taxon>Iguania</taxon>
        <taxon>Acrodonta</taxon>
        <taxon>Agamidae</taxon>
        <taxon>Agaminae</taxon>
        <taxon>Phrynocephalus</taxon>
    </lineage>
</organism>
<dbReference type="Gene3D" id="1.10.357.70">
    <property type="entry name" value="Exocyst complex component Sec6, C-terminal domain"/>
    <property type="match status" value="1"/>
</dbReference>
<dbReference type="EMBL" id="JAPFRF010000023">
    <property type="protein sequence ID" value="KAJ7304343.1"/>
    <property type="molecule type" value="Genomic_DNA"/>
</dbReference>